<dbReference type="GO" id="GO:0005765">
    <property type="term" value="C:lysosomal membrane"/>
    <property type="evidence" value="ECO:0007669"/>
    <property type="project" value="TreeGrafter"/>
</dbReference>
<dbReference type="GO" id="GO:0032266">
    <property type="term" value="F:phosphatidylinositol-3-phosphate binding"/>
    <property type="evidence" value="ECO:0007669"/>
    <property type="project" value="InterPro"/>
</dbReference>
<feature type="compositionally biased region" description="Polar residues" evidence="1">
    <location>
        <begin position="329"/>
        <end position="340"/>
    </location>
</feature>
<dbReference type="GO" id="GO:0000281">
    <property type="term" value="P:mitotic cytokinesis"/>
    <property type="evidence" value="ECO:0007669"/>
    <property type="project" value="InterPro"/>
</dbReference>
<dbReference type="PANTHER" id="PTHR46591:SF1">
    <property type="entry name" value="ZINC FINGER FYVE DOMAIN-CONTAINING PROTEIN 26"/>
    <property type="match status" value="1"/>
</dbReference>
<protein>
    <submittedName>
        <fullName evidence="2">ZFY26 protein</fullName>
    </submittedName>
</protein>
<feature type="non-terminal residue" evidence="2">
    <location>
        <position position="1"/>
    </location>
</feature>
<proteinExistence type="predicted"/>
<comment type="caution">
    <text evidence="2">The sequence shown here is derived from an EMBL/GenBank/DDBJ whole genome shotgun (WGS) entry which is preliminary data.</text>
</comment>
<evidence type="ECO:0000256" key="1">
    <source>
        <dbReference type="SAM" id="MobiDB-lite"/>
    </source>
</evidence>
<name>A0A7K8E493_LEURO</name>
<evidence type="ECO:0000313" key="2">
    <source>
        <dbReference type="EMBL" id="NXB45709.1"/>
    </source>
</evidence>
<dbReference type="InterPro" id="IPR028730">
    <property type="entry name" value="ZFYVE26"/>
</dbReference>
<sequence>GSSEQLDTERTVMSLFSDPKEAPSWKTVYFYCLSSSKHFLEQILVTALALLKREDYSGLKSLLRREFNPLSRLLVLLGWTHCQSLESAKTLLWTLHKTQDLCNDSILKDFCDGLWAHVEVLEWCIQQNSITVPRKVLLQHLHNLDCHTAMYSLHHLTNLLALNEDDVIELLQKVPAGDQQMQGKSATVPSTLSQQRNLALFRAFCAMKYAIYALCVNSHRHAKCKDCVQSLLGDIPEDAAFGEPAGDQSPFSGSVTHCSSVFPQYIVKCQQFLRSVPIPLRLEVLENIFSLLFVSYNDLYTETPLPEDYAEDEDLDKKGAALSVEGSASRLSSTSQSPQHLTEAEKKSEKHLLAAQTIHTDTQRLCDSMLDGKSCETSKPSYLDLKHFTSGVTGFLVDDVAMEAFLTLLLSHLEEIQSSLPWDSSNVLREELELVECLNLSASRDAFGSRVLQFSKYLSEAHWRYKVVMSNRNAENQLAASRRYCSVITCSSFKKRSRYRRYKTDGKEGTSSPSLESTSSELSTSTSEGSTSSVSGLSDLESRARPHQQNSLIPMMLSPPESLLVSCVLRGNFVEAHQVALMFNLETSPCYGELVFMERYQEAVREMARVEHNIENQASDGTGGIRKSGSGRSTLQAIGSAAAAGMVFYSISDVTDKLLATSGSLAPTLQENFWIRNIQLEHTDPLREVLEDLNPSAMAAFDLACTQCHLWKTCKQLLETAERRLYNSLETRGHRPDFALMHSEGVKGFPAVLQQISKILNYSCTSQGQSRPEVPDEKIGSHFRCSIVDLLQTCYPTLTEESITNEIVLSQNLDHILKALTCVERSVDSKGSLLGALVEQGSLKPTELEKHLVWNQTQLLLRTLDQHAQTMPENSRHTNFVKAFLDYITTLAAVVLRSLNAELDGSAEVKVGNPFILLQQSPTQLLSQLIFERQVHPDR</sequence>
<accession>A0A7K8E493</accession>
<feature type="region of interest" description="Disordered" evidence="1">
    <location>
        <begin position="501"/>
        <end position="545"/>
    </location>
</feature>
<dbReference type="GO" id="GO:0000724">
    <property type="term" value="P:double-strand break repair via homologous recombination"/>
    <property type="evidence" value="ECO:0007669"/>
    <property type="project" value="InterPro"/>
</dbReference>
<organism evidence="2 3">
    <name type="scientific">Leucopsar rothschildi</name>
    <name type="common">Bali myna</name>
    <name type="synonym">Rothschild's mynah</name>
    <dbReference type="NCBI Taxonomy" id="127929"/>
    <lineage>
        <taxon>Eukaryota</taxon>
        <taxon>Metazoa</taxon>
        <taxon>Chordata</taxon>
        <taxon>Craniata</taxon>
        <taxon>Vertebrata</taxon>
        <taxon>Euteleostomi</taxon>
        <taxon>Archelosauria</taxon>
        <taxon>Archosauria</taxon>
        <taxon>Dinosauria</taxon>
        <taxon>Saurischia</taxon>
        <taxon>Theropoda</taxon>
        <taxon>Coelurosauria</taxon>
        <taxon>Aves</taxon>
        <taxon>Neognathae</taxon>
        <taxon>Neoaves</taxon>
        <taxon>Telluraves</taxon>
        <taxon>Australaves</taxon>
        <taxon>Passeriformes</taxon>
        <taxon>Sturnidae</taxon>
        <taxon>Leucopsar</taxon>
    </lineage>
</organism>
<evidence type="ECO:0000313" key="3">
    <source>
        <dbReference type="Proteomes" id="UP000522331"/>
    </source>
</evidence>
<dbReference type="PANTHER" id="PTHR46591">
    <property type="entry name" value="ZINC FINGER FYVE DOMAIN-CONTAINING PROTEIN 26"/>
    <property type="match status" value="1"/>
</dbReference>
<gene>
    <name evidence="2" type="primary">Zfyve26_1</name>
    <name evidence="2" type="ORF">LEUROT_R13513</name>
</gene>
<feature type="region of interest" description="Disordered" evidence="1">
    <location>
        <begin position="326"/>
        <end position="346"/>
    </location>
</feature>
<dbReference type="GO" id="GO:0030496">
    <property type="term" value="C:midbody"/>
    <property type="evidence" value="ECO:0007669"/>
    <property type="project" value="TreeGrafter"/>
</dbReference>
<reference evidence="2 3" key="1">
    <citation type="submission" date="2019-09" db="EMBL/GenBank/DDBJ databases">
        <title>Bird 10,000 Genomes (B10K) Project - Family phase.</title>
        <authorList>
            <person name="Zhang G."/>
        </authorList>
    </citation>
    <scope>NUCLEOTIDE SEQUENCE [LARGE SCALE GENOMIC DNA]</scope>
    <source>
        <strain evidence="2">B10K-DU-002-02</strain>
        <tissue evidence="2">Muscle</tissue>
    </source>
</reference>
<dbReference type="Proteomes" id="UP000522331">
    <property type="component" value="Unassembled WGS sequence"/>
</dbReference>
<dbReference type="GO" id="GO:0032465">
    <property type="term" value="P:regulation of cytokinesis"/>
    <property type="evidence" value="ECO:0007669"/>
    <property type="project" value="TreeGrafter"/>
</dbReference>
<dbReference type="AlphaFoldDB" id="A0A7K8E493"/>
<dbReference type="EMBL" id="VZTC01003256">
    <property type="protein sequence ID" value="NXB45709.1"/>
    <property type="molecule type" value="Genomic_DNA"/>
</dbReference>
<keyword evidence="3" id="KW-1185">Reference proteome</keyword>
<feature type="compositionally biased region" description="Low complexity" evidence="1">
    <location>
        <begin position="509"/>
        <end position="539"/>
    </location>
</feature>
<dbReference type="GO" id="GO:0005813">
    <property type="term" value="C:centrosome"/>
    <property type="evidence" value="ECO:0007669"/>
    <property type="project" value="TreeGrafter"/>
</dbReference>
<feature type="non-terminal residue" evidence="2">
    <location>
        <position position="939"/>
    </location>
</feature>